<feature type="transmembrane region" description="Helical" evidence="10">
    <location>
        <begin position="86"/>
        <end position="110"/>
    </location>
</feature>
<evidence type="ECO:0000256" key="4">
    <source>
        <dbReference type="ARBA" id="ARBA00022692"/>
    </source>
</evidence>
<dbReference type="EMBL" id="JBHSJJ010000004">
    <property type="protein sequence ID" value="MFC4871949.1"/>
    <property type="molecule type" value="Genomic_DNA"/>
</dbReference>
<name>A0ABV9SZX4_9BACT</name>
<evidence type="ECO:0000256" key="9">
    <source>
        <dbReference type="ARBA" id="ARBA00023201"/>
    </source>
</evidence>
<dbReference type="InterPro" id="IPR006153">
    <property type="entry name" value="Cation/H_exchanger_TM"/>
</dbReference>
<evidence type="ECO:0000259" key="12">
    <source>
        <dbReference type="Pfam" id="PF02254"/>
    </source>
</evidence>
<keyword evidence="2" id="KW-0813">Transport</keyword>
<evidence type="ECO:0000256" key="5">
    <source>
        <dbReference type="ARBA" id="ARBA00022989"/>
    </source>
</evidence>
<dbReference type="PANTHER" id="PTHR43562:SF3">
    <property type="entry name" value="SODIUM ION_PROTON EXCHANGER (EUROFUNG)"/>
    <property type="match status" value="1"/>
</dbReference>
<dbReference type="Gene3D" id="1.20.1530.20">
    <property type="match status" value="1"/>
</dbReference>
<evidence type="ECO:0000256" key="6">
    <source>
        <dbReference type="ARBA" id="ARBA00023053"/>
    </source>
</evidence>
<keyword evidence="3" id="KW-0050">Antiport</keyword>
<dbReference type="PANTHER" id="PTHR43562">
    <property type="entry name" value="NAPA-TYPE SODIUM/HYDROGEN ANTIPORTER"/>
    <property type="match status" value="1"/>
</dbReference>
<evidence type="ECO:0000256" key="3">
    <source>
        <dbReference type="ARBA" id="ARBA00022449"/>
    </source>
</evidence>
<evidence type="ECO:0000256" key="1">
    <source>
        <dbReference type="ARBA" id="ARBA00004141"/>
    </source>
</evidence>
<dbReference type="Gene3D" id="3.40.50.720">
    <property type="entry name" value="NAD(P)-binding Rossmann-like Domain"/>
    <property type="match status" value="1"/>
</dbReference>
<feature type="domain" description="Cation/H+ exchanger transmembrane" evidence="11">
    <location>
        <begin position="16"/>
        <end position="385"/>
    </location>
</feature>
<feature type="transmembrane region" description="Helical" evidence="10">
    <location>
        <begin position="364"/>
        <end position="383"/>
    </location>
</feature>
<feature type="transmembrane region" description="Helical" evidence="10">
    <location>
        <begin position="271"/>
        <end position="291"/>
    </location>
</feature>
<feature type="transmembrane region" description="Helical" evidence="10">
    <location>
        <begin position="147"/>
        <end position="168"/>
    </location>
</feature>
<gene>
    <name evidence="13" type="ORF">ACFPFU_09640</name>
</gene>
<comment type="subcellular location">
    <subcellularLocation>
        <location evidence="1">Membrane</location>
        <topology evidence="1">Multi-pass membrane protein</topology>
    </subcellularLocation>
</comment>
<feature type="domain" description="RCK N-terminal" evidence="12">
    <location>
        <begin position="405"/>
        <end position="520"/>
    </location>
</feature>
<dbReference type="Pfam" id="PF00999">
    <property type="entry name" value="Na_H_Exchanger"/>
    <property type="match status" value="1"/>
</dbReference>
<evidence type="ECO:0000313" key="14">
    <source>
        <dbReference type="Proteomes" id="UP001595818"/>
    </source>
</evidence>
<comment type="caution">
    <text evidence="13">The sequence shown here is derived from an EMBL/GenBank/DDBJ whole genome shotgun (WGS) entry which is preliminary data.</text>
</comment>
<proteinExistence type="predicted"/>
<evidence type="ECO:0000256" key="8">
    <source>
        <dbReference type="ARBA" id="ARBA00023136"/>
    </source>
</evidence>
<organism evidence="13 14">
    <name type="scientific">Negadavirga shengliensis</name>
    <dbReference type="NCBI Taxonomy" id="1389218"/>
    <lineage>
        <taxon>Bacteria</taxon>
        <taxon>Pseudomonadati</taxon>
        <taxon>Bacteroidota</taxon>
        <taxon>Cytophagia</taxon>
        <taxon>Cytophagales</taxon>
        <taxon>Cyclobacteriaceae</taxon>
        <taxon>Negadavirga</taxon>
    </lineage>
</organism>
<evidence type="ECO:0000259" key="11">
    <source>
        <dbReference type="Pfam" id="PF00999"/>
    </source>
</evidence>
<evidence type="ECO:0000256" key="2">
    <source>
        <dbReference type="ARBA" id="ARBA00022448"/>
    </source>
</evidence>
<protein>
    <submittedName>
        <fullName evidence="13">Cation:proton antiporter</fullName>
    </submittedName>
</protein>
<keyword evidence="4 10" id="KW-0812">Transmembrane</keyword>
<feature type="transmembrane region" description="Helical" evidence="10">
    <location>
        <begin position="303"/>
        <end position="324"/>
    </location>
</feature>
<sequence>MEEYHINILNLLAILVAAWIGGSISRRLNYPSILGELIVGIILGPGLLGLLGESWTVRVLAEVGIILLMVYIGMEIDFKDLKRASWPGFMAAIGGFIVPFVMGYAAIIYFGGTPMSALFVAIAVGVTSLVTKSRILVDLKLLNTRIAYVLMAGALISDTLALVIFAGILSFVDVGSIDLIGLLLVAGKAVIFFAVTILLGLYALPKLGAYLSRAKFQSSTLYFTIILIVAFGYAELAELAGMHQILGAFMAGLFIKESLFQRNIFKEVQKTFYDVSIGFMAPIFFVTAGFSVTVEVFTTDLPLLLVVILFAVVGKILGTTLFYLPSGYGWREGLAVGSGMNGRGAVEIVIAGIGLEMGIIDQNIFSILVFMAIFTTTTVPFLLKWTTEWLRRRGELAQVNQRHGYLLVGVNPVSLLLARHLQEKSPVNMIDSNKDLADHAIEAGFKCVHGNALKEEVLVEANAANKFIFIALTNNSEINMLAAQMARENFLIPNIYVAILRNDDGVGAALLKTIKATSMFSMRTPLDIWFNKISRREHKEVYESVPEKVTARHWVKEKRAKGVQLLPFLIKSTDGYKRPFHYGEEIFSGEQVVYLK</sequence>
<feature type="transmembrane region" description="Helical" evidence="10">
    <location>
        <begin position="57"/>
        <end position="74"/>
    </location>
</feature>
<feature type="transmembrane region" description="Helical" evidence="10">
    <location>
        <begin position="6"/>
        <end position="24"/>
    </location>
</feature>
<keyword evidence="14" id="KW-1185">Reference proteome</keyword>
<feature type="transmembrane region" description="Helical" evidence="10">
    <location>
        <begin position="180"/>
        <end position="204"/>
    </location>
</feature>
<dbReference type="InterPro" id="IPR036291">
    <property type="entry name" value="NAD(P)-bd_dom_sf"/>
</dbReference>
<dbReference type="SUPFAM" id="SSF51735">
    <property type="entry name" value="NAD(P)-binding Rossmann-fold domains"/>
    <property type="match status" value="1"/>
</dbReference>
<evidence type="ECO:0000256" key="7">
    <source>
        <dbReference type="ARBA" id="ARBA00023065"/>
    </source>
</evidence>
<keyword evidence="9" id="KW-0739">Sodium transport</keyword>
<keyword evidence="6" id="KW-0915">Sodium</keyword>
<reference evidence="14" key="1">
    <citation type="journal article" date="2019" name="Int. J. Syst. Evol. Microbiol.">
        <title>The Global Catalogue of Microorganisms (GCM) 10K type strain sequencing project: providing services to taxonomists for standard genome sequencing and annotation.</title>
        <authorList>
            <consortium name="The Broad Institute Genomics Platform"/>
            <consortium name="The Broad Institute Genome Sequencing Center for Infectious Disease"/>
            <person name="Wu L."/>
            <person name="Ma J."/>
        </authorList>
    </citation>
    <scope>NUCLEOTIDE SEQUENCE [LARGE SCALE GENOMIC DNA]</scope>
    <source>
        <strain evidence="14">CGMCC 4.7466</strain>
    </source>
</reference>
<feature type="transmembrane region" description="Helical" evidence="10">
    <location>
        <begin position="116"/>
        <end position="135"/>
    </location>
</feature>
<keyword evidence="7" id="KW-0406">Ion transport</keyword>
<dbReference type="Proteomes" id="UP001595818">
    <property type="component" value="Unassembled WGS sequence"/>
</dbReference>
<dbReference type="RefSeq" id="WP_377063898.1">
    <property type="nucleotide sequence ID" value="NZ_JBHSJJ010000004.1"/>
</dbReference>
<dbReference type="Pfam" id="PF02254">
    <property type="entry name" value="TrkA_N"/>
    <property type="match status" value="1"/>
</dbReference>
<feature type="transmembrane region" description="Helical" evidence="10">
    <location>
        <begin position="33"/>
        <end position="51"/>
    </location>
</feature>
<evidence type="ECO:0000256" key="10">
    <source>
        <dbReference type="SAM" id="Phobius"/>
    </source>
</evidence>
<dbReference type="InterPro" id="IPR003148">
    <property type="entry name" value="RCK_N"/>
</dbReference>
<feature type="transmembrane region" description="Helical" evidence="10">
    <location>
        <begin position="216"/>
        <end position="234"/>
    </location>
</feature>
<evidence type="ECO:0000313" key="13">
    <source>
        <dbReference type="EMBL" id="MFC4871949.1"/>
    </source>
</evidence>
<dbReference type="InterPro" id="IPR038770">
    <property type="entry name" value="Na+/solute_symporter_sf"/>
</dbReference>
<keyword evidence="8 10" id="KW-0472">Membrane</keyword>
<accession>A0ABV9SZX4</accession>
<keyword evidence="5 10" id="KW-1133">Transmembrane helix</keyword>